<evidence type="ECO:0000313" key="9">
    <source>
        <dbReference type="Proteomes" id="UP000094570"/>
    </source>
</evidence>
<evidence type="ECO:0000256" key="1">
    <source>
        <dbReference type="ARBA" id="ARBA00004651"/>
    </source>
</evidence>
<comment type="subcellular location">
    <subcellularLocation>
        <location evidence="1">Cell membrane</location>
        <topology evidence="1">Multi-pass membrane protein</topology>
    </subcellularLocation>
</comment>
<dbReference type="EMBL" id="LWAF01000002">
    <property type="protein sequence ID" value="ODN31191.1"/>
    <property type="molecule type" value="Genomic_DNA"/>
</dbReference>
<feature type="transmembrane region" description="Helical" evidence="6">
    <location>
        <begin position="615"/>
        <end position="633"/>
    </location>
</feature>
<protein>
    <submittedName>
        <fullName evidence="8">RND transporter</fullName>
    </submittedName>
</protein>
<dbReference type="SUPFAM" id="SSF82866">
    <property type="entry name" value="Multidrug efflux transporter AcrB transmembrane domain"/>
    <property type="match status" value="2"/>
</dbReference>
<feature type="transmembrane region" description="Helical" evidence="6">
    <location>
        <begin position="350"/>
        <end position="372"/>
    </location>
</feature>
<evidence type="ECO:0000256" key="6">
    <source>
        <dbReference type="SAM" id="Phobius"/>
    </source>
</evidence>
<proteinExistence type="predicted"/>
<feature type="transmembrane region" description="Helical" evidence="6">
    <location>
        <begin position="326"/>
        <end position="344"/>
    </location>
</feature>
<feature type="transmembrane region" description="Helical" evidence="6">
    <location>
        <begin position="729"/>
        <end position="749"/>
    </location>
</feature>
<sequence>MLILLVVAAVLGTYALLFLRVNADITGLAPQEDPKFKDLIKYTSEKLTSNTLVVVLTKVKGKDHDKLASELKELFEKTPYVNQAEPFDNPETLVKYGMLSVGGGTVSETVRYYQSLLNVEPKTLIDFRFWRNTGAALHDMNKFLEEVVTKSGIKKYYLLSPDGDLMVMNFSMNKPMSDVKFVSEAVTTLKSIIKSFEQKYGIVIYFTGGVMGTYESNQQATKDFTLTSIISLLGVLFILLVGFGNVLELAFFFFGLLISMAISMGIIAIVLRELNIVTTFVNAMLLGLGIDYAVYIVTRIQERFNLEGVSKESIVHAFAENFRPSFVSMVTTALAFLTMVFSPSNAIKQMGLSVAIGVFIYFTVFNIVMPIAHMKFLDKFKVRQRETYVRFVDFVRRSKLLMNITILGTLVLAAVGTYSILNFSYTASSLVSKNAESVIAQDIVAQKFGQIGSSDVAIAEVGSEELQKTIEKLIEKGLISSAFSILTFVESPEKVTQQRSDIYVRLLEITHIPILELIFRKYGLYESFVSTLDVLKNVTTTEDLFKIMEKDIPSLFYKSIDGKNYLLAYVSLPFDLWQADNFKRFFDSMKALNIRTYGYSALFYEVINELVRSTVLVLGFVFIVELLVLLLDFKKFGKAFTILVLTVLNGLAAFGFTYLLGIRANFITFIVLPIFLGIGVDSLVELEHSVKYGRESIIKTEKAIIICITTTVASFGSFVLARGQLLREFGLVTAAGLIGTLFISIFWYLNTADKKWRIRAKVNPEQASGK</sequence>
<feature type="transmembrane region" description="Helical" evidence="6">
    <location>
        <begin position="666"/>
        <end position="684"/>
    </location>
</feature>
<dbReference type="AlphaFoldDB" id="A0A1E3G4H1"/>
<feature type="transmembrane region" description="Helical" evidence="6">
    <location>
        <begin position="400"/>
        <end position="421"/>
    </location>
</feature>
<evidence type="ECO:0000256" key="3">
    <source>
        <dbReference type="ARBA" id="ARBA00022692"/>
    </source>
</evidence>
<name>A0A1E3G4H1_9BACT</name>
<feature type="transmembrane region" description="Helical" evidence="6">
    <location>
        <begin position="704"/>
        <end position="723"/>
    </location>
</feature>
<feature type="transmembrane region" description="Helical" evidence="6">
    <location>
        <begin position="250"/>
        <end position="270"/>
    </location>
</feature>
<comment type="caution">
    <text evidence="8">The sequence shown here is derived from an EMBL/GenBank/DDBJ whole genome shotgun (WGS) entry which is preliminary data.</text>
</comment>
<dbReference type="PANTHER" id="PTHR33406">
    <property type="entry name" value="MEMBRANE PROTEIN MJ1562-RELATED"/>
    <property type="match status" value="1"/>
</dbReference>
<dbReference type="OrthoDB" id="49344at2"/>
<feature type="transmembrane region" description="Helical" evidence="6">
    <location>
        <begin position="224"/>
        <end position="243"/>
    </location>
</feature>
<keyword evidence="4 6" id="KW-1133">Transmembrane helix</keyword>
<keyword evidence="2" id="KW-1003">Cell membrane</keyword>
<feature type="domain" description="Membrane transport protein MMPL" evidence="7">
    <location>
        <begin position="152"/>
        <end position="370"/>
    </location>
</feature>
<feature type="transmembrane region" description="Helical" evidence="6">
    <location>
        <begin position="640"/>
        <end position="660"/>
    </location>
</feature>
<keyword evidence="9" id="KW-1185">Reference proteome</keyword>
<evidence type="ECO:0000259" key="7">
    <source>
        <dbReference type="Pfam" id="PF03176"/>
    </source>
</evidence>
<gene>
    <name evidence="8" type="ORF">A4H02_02175</name>
</gene>
<keyword evidence="5 6" id="KW-0472">Membrane</keyword>
<keyword evidence="3 6" id="KW-0812">Transmembrane</keyword>
<dbReference type="InterPro" id="IPR050545">
    <property type="entry name" value="Mycobact_MmpL"/>
</dbReference>
<dbReference type="Proteomes" id="UP000094570">
    <property type="component" value="Unassembled WGS sequence"/>
</dbReference>
<evidence type="ECO:0000256" key="2">
    <source>
        <dbReference type="ARBA" id="ARBA00022475"/>
    </source>
</evidence>
<reference evidence="9" key="1">
    <citation type="submission" date="2016-04" db="EMBL/GenBank/DDBJ databases">
        <title>The genome sequence project of a novel Fervidobacterium isolate from a hot spring in Thailand.</title>
        <authorList>
            <person name="Gonzalez J.M."/>
            <person name="Cuecas A."/>
            <person name="Kanoksilapatham W."/>
        </authorList>
    </citation>
    <scope>NUCLEOTIDE SEQUENCE [LARGE SCALE GENOMIC DNA]</scope>
    <source>
        <strain evidence="9">FC2004</strain>
    </source>
</reference>
<feature type="transmembrane region" description="Helical" evidence="6">
    <location>
        <begin position="276"/>
        <end position="297"/>
    </location>
</feature>
<evidence type="ECO:0000256" key="4">
    <source>
        <dbReference type="ARBA" id="ARBA00022989"/>
    </source>
</evidence>
<dbReference type="STRING" id="1008305.A4H02_02175"/>
<dbReference type="GO" id="GO:0005886">
    <property type="term" value="C:plasma membrane"/>
    <property type="evidence" value="ECO:0007669"/>
    <property type="project" value="UniProtKB-SubCell"/>
</dbReference>
<dbReference type="Pfam" id="PF03176">
    <property type="entry name" value="MMPL"/>
    <property type="match status" value="1"/>
</dbReference>
<organism evidence="8 9">
    <name type="scientific">Fervidobacterium thailandense</name>
    <dbReference type="NCBI Taxonomy" id="1008305"/>
    <lineage>
        <taxon>Bacteria</taxon>
        <taxon>Thermotogati</taxon>
        <taxon>Thermotogota</taxon>
        <taxon>Thermotogae</taxon>
        <taxon>Thermotogales</taxon>
        <taxon>Fervidobacteriaceae</taxon>
        <taxon>Fervidobacterium</taxon>
    </lineage>
</organism>
<accession>A0A1E3G4H1</accession>
<evidence type="ECO:0000313" key="8">
    <source>
        <dbReference type="EMBL" id="ODN31191.1"/>
    </source>
</evidence>
<dbReference type="PANTHER" id="PTHR33406:SF13">
    <property type="entry name" value="MEMBRANE PROTEIN YDFJ"/>
    <property type="match status" value="1"/>
</dbReference>
<evidence type="ECO:0000256" key="5">
    <source>
        <dbReference type="ARBA" id="ARBA00023136"/>
    </source>
</evidence>
<dbReference type="InterPro" id="IPR004869">
    <property type="entry name" value="MMPL_dom"/>
</dbReference>
<dbReference type="Gene3D" id="1.20.1640.10">
    <property type="entry name" value="Multidrug efflux transporter AcrB transmembrane domain"/>
    <property type="match status" value="2"/>
</dbReference>